<feature type="transmembrane region" description="Helical" evidence="1">
    <location>
        <begin position="284"/>
        <end position="304"/>
    </location>
</feature>
<keyword evidence="4" id="KW-1185">Reference proteome</keyword>
<dbReference type="AlphaFoldDB" id="A0A9X3J5U1"/>
<dbReference type="GO" id="GO:0016020">
    <property type="term" value="C:membrane"/>
    <property type="evidence" value="ECO:0007669"/>
    <property type="project" value="InterPro"/>
</dbReference>
<name>A0A9X3J5U1_9BACT</name>
<feature type="transmembrane region" description="Helical" evidence="1">
    <location>
        <begin position="189"/>
        <end position="208"/>
    </location>
</feature>
<protein>
    <submittedName>
        <fullName evidence="3">DMT family transporter</fullName>
    </submittedName>
</protein>
<dbReference type="EMBL" id="JAPOHD010000003">
    <property type="protein sequence ID" value="MCY1718935.1"/>
    <property type="molecule type" value="Genomic_DNA"/>
</dbReference>
<accession>A0A9X3J5U1</accession>
<dbReference type="PANTHER" id="PTHR22911:SF137">
    <property type="entry name" value="SOLUTE CARRIER FAMILY 35 MEMBER G2-RELATED"/>
    <property type="match status" value="1"/>
</dbReference>
<proteinExistence type="predicted"/>
<evidence type="ECO:0000256" key="1">
    <source>
        <dbReference type="SAM" id="Phobius"/>
    </source>
</evidence>
<dbReference type="SUPFAM" id="SSF103481">
    <property type="entry name" value="Multidrug resistance efflux transporter EmrE"/>
    <property type="match status" value="2"/>
</dbReference>
<dbReference type="RefSeq" id="WP_343331274.1">
    <property type="nucleotide sequence ID" value="NZ_JAPOHD010000003.1"/>
</dbReference>
<organism evidence="3 4">
    <name type="scientific">Draconibacterium aestuarii</name>
    <dbReference type="NCBI Taxonomy" id="2998507"/>
    <lineage>
        <taxon>Bacteria</taxon>
        <taxon>Pseudomonadati</taxon>
        <taxon>Bacteroidota</taxon>
        <taxon>Bacteroidia</taxon>
        <taxon>Marinilabiliales</taxon>
        <taxon>Prolixibacteraceae</taxon>
        <taxon>Draconibacterium</taxon>
    </lineage>
</organism>
<feature type="domain" description="EamA" evidence="2">
    <location>
        <begin position="190"/>
        <end position="328"/>
    </location>
</feature>
<feature type="transmembrane region" description="Helical" evidence="1">
    <location>
        <begin position="64"/>
        <end position="85"/>
    </location>
</feature>
<feature type="domain" description="EamA" evidence="2">
    <location>
        <begin position="31"/>
        <end position="167"/>
    </location>
</feature>
<dbReference type="InterPro" id="IPR000620">
    <property type="entry name" value="EamA_dom"/>
</dbReference>
<comment type="caution">
    <text evidence="3">The sequence shown here is derived from an EMBL/GenBank/DDBJ whole genome shotgun (WGS) entry which is preliminary data.</text>
</comment>
<reference evidence="3" key="1">
    <citation type="submission" date="2022-11" db="EMBL/GenBank/DDBJ databases">
        <title>Marilongibacter aestuarii gen. nov., sp. nov., isolated from tidal flat sediment.</title>
        <authorList>
            <person name="Jiayan W."/>
        </authorList>
    </citation>
    <scope>NUCLEOTIDE SEQUENCE</scope>
    <source>
        <strain evidence="3">Z1-6</strain>
    </source>
</reference>
<keyword evidence="1" id="KW-0812">Transmembrane</keyword>
<sequence>MAQVLNQQAIKQRITFAFAGISIFVLMQNHFGEIAGVLTAVFWTVTSLAFESAGKKVGSLSVNLIRLVMAFFFIGLYSWIVRGFFFPGDANWFQWRWLAFSGLIGFVIGDLLLFQAFVVIGARISMLMMALAPPFAALIGWLLLGEVLAPMSWLGMAITMCGIVIVILKRETTEENGTVVKKIKSNYSVPGILLALGGAFGQAAGLVISKKGMGDYDAFSATQIRVLTGIVGFSILFFFMRRWPKVWEAVQHASAMKRITLGAFFGPFLGVSFSLLAVQHTQAGIAATLMAIVPVLIIGPAILLFNEKVNWKEILGAVITVGGVAFFFL</sequence>
<keyword evidence="1" id="KW-1133">Transmembrane helix</keyword>
<feature type="transmembrane region" description="Helical" evidence="1">
    <location>
        <begin position="97"/>
        <end position="120"/>
    </location>
</feature>
<dbReference type="InterPro" id="IPR037185">
    <property type="entry name" value="EmrE-like"/>
</dbReference>
<feature type="transmembrane region" description="Helical" evidence="1">
    <location>
        <begin position="220"/>
        <end position="239"/>
    </location>
</feature>
<evidence type="ECO:0000313" key="4">
    <source>
        <dbReference type="Proteomes" id="UP001145087"/>
    </source>
</evidence>
<keyword evidence="1" id="KW-0472">Membrane</keyword>
<feature type="transmembrane region" description="Helical" evidence="1">
    <location>
        <begin position="259"/>
        <end position="278"/>
    </location>
</feature>
<dbReference type="Proteomes" id="UP001145087">
    <property type="component" value="Unassembled WGS sequence"/>
</dbReference>
<gene>
    <name evidence="3" type="ORF">OU798_01190</name>
</gene>
<dbReference type="PANTHER" id="PTHR22911">
    <property type="entry name" value="ACYL-MALONYL CONDENSING ENZYME-RELATED"/>
    <property type="match status" value="1"/>
</dbReference>
<dbReference type="Pfam" id="PF00892">
    <property type="entry name" value="EamA"/>
    <property type="match status" value="2"/>
</dbReference>
<evidence type="ECO:0000313" key="3">
    <source>
        <dbReference type="EMBL" id="MCY1718935.1"/>
    </source>
</evidence>
<feature type="transmembrane region" description="Helical" evidence="1">
    <location>
        <begin position="150"/>
        <end position="168"/>
    </location>
</feature>
<evidence type="ECO:0000259" key="2">
    <source>
        <dbReference type="Pfam" id="PF00892"/>
    </source>
</evidence>